<accession>A0A7J6VEZ6</accession>
<gene>
    <name evidence="3" type="ORF">FRX31_026970</name>
</gene>
<dbReference type="PANTHER" id="PTHR31286">
    <property type="entry name" value="GLYCINE-RICH CELL WALL STRUCTURAL PROTEIN 1.8-LIKE"/>
    <property type="match status" value="1"/>
</dbReference>
<name>A0A7J6VEZ6_THATH</name>
<feature type="compositionally biased region" description="Polar residues" evidence="1">
    <location>
        <begin position="427"/>
        <end position="442"/>
    </location>
</feature>
<dbReference type="InterPro" id="IPR025558">
    <property type="entry name" value="DUF4283"/>
</dbReference>
<proteinExistence type="predicted"/>
<feature type="domain" description="DUF4283" evidence="2">
    <location>
        <begin position="80"/>
        <end position="158"/>
    </location>
</feature>
<dbReference type="Pfam" id="PF14111">
    <property type="entry name" value="DUF4283"/>
    <property type="match status" value="1"/>
</dbReference>
<dbReference type="EMBL" id="JABWDY010033416">
    <property type="protein sequence ID" value="KAF5183443.1"/>
    <property type="molecule type" value="Genomic_DNA"/>
</dbReference>
<feature type="compositionally biased region" description="Basic residues" evidence="1">
    <location>
        <begin position="536"/>
        <end position="547"/>
    </location>
</feature>
<dbReference type="InterPro" id="IPR040256">
    <property type="entry name" value="At4g02000-like"/>
</dbReference>
<feature type="region of interest" description="Disordered" evidence="1">
    <location>
        <begin position="328"/>
        <end position="347"/>
    </location>
</feature>
<organism evidence="3 4">
    <name type="scientific">Thalictrum thalictroides</name>
    <name type="common">Rue-anemone</name>
    <name type="synonym">Anemone thalictroides</name>
    <dbReference type="NCBI Taxonomy" id="46969"/>
    <lineage>
        <taxon>Eukaryota</taxon>
        <taxon>Viridiplantae</taxon>
        <taxon>Streptophyta</taxon>
        <taxon>Embryophyta</taxon>
        <taxon>Tracheophyta</taxon>
        <taxon>Spermatophyta</taxon>
        <taxon>Magnoliopsida</taxon>
        <taxon>Ranunculales</taxon>
        <taxon>Ranunculaceae</taxon>
        <taxon>Thalictroideae</taxon>
        <taxon>Thalictrum</taxon>
    </lineage>
</organism>
<sequence length="547" mass="60966">MMESIPTVPPSFHHPSSPPPLPLPFSSIHLPTPSTENPWSDLFSTKKSGSFLNSKLKKFLPIYQDGIAVVPQNIISKGIQQWEDLLVGYFIEKKLPFSIVKNTLTNFWKLKGSFSISSDQDLFYFKFNSLEDKKKVLDEGPIFIGGRFFVIRQWSKEIEKQKNKLKSVPVWARIFNLPKELWTEEGLGYVASLIGEPICADEASMRQQRLSFAKVCVEVTTLHKFDKSIKLNMGGDEVITLGIDYPWIPSICSICNSFGHKTSKCAKAKSAVWVPKNVEHYKGPGPSVDRGQTSCNRDENGSPIIQKEGSHQTNHVSWSTPIHRGVVSPVSGSSPKQLGSTVSKPPSPNRFEVLAVIEEVEEGEINETLDMEEGEVDAVTTIPGHVESDEDAINVSLVNLGSPSKLFLIDGSHSGTQSSVDVSHVSLSNYSGDNEETSQYTQEKAEYEEASSEEDFEDSDPIEEPVFFRDHLEPASLSVTLAQPLTKKASRAEKRKQIQDDLQAELQLYKSSEKFSPSKQKLKGRKEKKQKDRPKGSGKKSSKSYNV</sequence>
<feature type="compositionally biased region" description="Acidic residues" evidence="1">
    <location>
        <begin position="446"/>
        <end position="460"/>
    </location>
</feature>
<feature type="region of interest" description="Disordered" evidence="1">
    <location>
        <begin position="509"/>
        <end position="547"/>
    </location>
</feature>
<dbReference type="PANTHER" id="PTHR31286:SF180">
    <property type="entry name" value="OS10G0362600 PROTEIN"/>
    <property type="match status" value="1"/>
</dbReference>
<feature type="region of interest" description="Disordered" evidence="1">
    <location>
        <begin position="427"/>
        <end position="460"/>
    </location>
</feature>
<dbReference type="Proteomes" id="UP000554482">
    <property type="component" value="Unassembled WGS sequence"/>
</dbReference>
<evidence type="ECO:0000256" key="1">
    <source>
        <dbReference type="SAM" id="MobiDB-lite"/>
    </source>
</evidence>
<comment type="caution">
    <text evidence="3">The sequence shown here is derived from an EMBL/GenBank/DDBJ whole genome shotgun (WGS) entry which is preliminary data.</text>
</comment>
<evidence type="ECO:0000259" key="2">
    <source>
        <dbReference type="Pfam" id="PF14111"/>
    </source>
</evidence>
<dbReference type="AlphaFoldDB" id="A0A7J6VEZ6"/>
<protein>
    <submittedName>
        <fullName evidence="3">Zinc ion binding / nucleic acid binding protein</fullName>
    </submittedName>
</protein>
<dbReference type="OrthoDB" id="1939300at2759"/>
<evidence type="ECO:0000313" key="3">
    <source>
        <dbReference type="EMBL" id="KAF5183443.1"/>
    </source>
</evidence>
<evidence type="ECO:0000313" key="4">
    <source>
        <dbReference type="Proteomes" id="UP000554482"/>
    </source>
</evidence>
<keyword evidence="4" id="KW-1185">Reference proteome</keyword>
<reference evidence="3 4" key="1">
    <citation type="submission" date="2020-06" db="EMBL/GenBank/DDBJ databases">
        <title>Transcriptomic and genomic resources for Thalictrum thalictroides and T. hernandezii: Facilitating candidate gene discovery in an emerging model plant lineage.</title>
        <authorList>
            <person name="Arias T."/>
            <person name="Riano-Pachon D.M."/>
            <person name="Di Stilio V.S."/>
        </authorList>
    </citation>
    <scope>NUCLEOTIDE SEQUENCE [LARGE SCALE GENOMIC DNA]</scope>
    <source>
        <strain evidence="4">cv. WT478/WT964</strain>
        <tissue evidence="3">Leaves</tissue>
    </source>
</reference>